<dbReference type="AlphaFoldDB" id="A0A1E5BWW1"/>
<evidence type="ECO:0000313" key="1">
    <source>
        <dbReference type="EMBL" id="OEE57744.1"/>
    </source>
</evidence>
<keyword evidence="2" id="KW-1185">Reference proteome</keyword>
<reference evidence="1 2" key="1">
    <citation type="journal article" date="2012" name="Science">
        <title>Ecological populations of bacteria act as socially cohesive units of antibiotic production and resistance.</title>
        <authorList>
            <person name="Cordero O.X."/>
            <person name="Wildschutte H."/>
            <person name="Kirkup B."/>
            <person name="Proehl S."/>
            <person name="Ngo L."/>
            <person name="Hussain F."/>
            <person name="Le Roux F."/>
            <person name="Mincer T."/>
            <person name="Polz M.F."/>
        </authorList>
    </citation>
    <scope>NUCLEOTIDE SEQUENCE [LARGE SCALE GENOMIC DNA]</scope>
    <source>
        <strain evidence="1 2">FF-454</strain>
    </source>
</reference>
<comment type="caution">
    <text evidence="1">The sequence shown here is derived from an EMBL/GenBank/DDBJ whole genome shotgun (WGS) entry which is preliminary data.</text>
</comment>
<proteinExistence type="predicted"/>
<gene>
    <name evidence="1" type="ORF">A1OK_16705</name>
</gene>
<dbReference type="Proteomes" id="UP000095039">
    <property type="component" value="Unassembled WGS sequence"/>
</dbReference>
<evidence type="ECO:0000313" key="2">
    <source>
        <dbReference type="Proteomes" id="UP000095039"/>
    </source>
</evidence>
<protein>
    <submittedName>
        <fullName evidence="1">Uncharacterized protein</fullName>
    </submittedName>
</protein>
<dbReference type="EMBL" id="AJWN02000106">
    <property type="protein sequence ID" value="OEE57744.1"/>
    <property type="molecule type" value="Genomic_DNA"/>
</dbReference>
<accession>A0A1E5BWW1</accession>
<sequence>MWKILLIGLMAVYISGCDFPTESMDKKFGEQNFNSAISLIELHKVRNGSYPQRLDELEFLGDWDAIWLSSVDYKKTKTGYNLFVTKGWMSEPELELSVRFKQGLGIEESNIIWVND</sequence>
<dbReference type="RefSeq" id="WP_016958209.1">
    <property type="nucleotide sequence ID" value="NZ_AJWN02000106.1"/>
</dbReference>
<organism evidence="1 2">
    <name type="scientific">Enterovibrio norvegicus FF-454</name>
    <dbReference type="NCBI Taxonomy" id="1185651"/>
    <lineage>
        <taxon>Bacteria</taxon>
        <taxon>Pseudomonadati</taxon>
        <taxon>Pseudomonadota</taxon>
        <taxon>Gammaproteobacteria</taxon>
        <taxon>Vibrionales</taxon>
        <taxon>Vibrionaceae</taxon>
        <taxon>Enterovibrio</taxon>
    </lineage>
</organism>
<name>A0A1E5BWW1_9GAMM</name>